<sequence>MTLKGNDHGIILTQGGKFGGWALYMDNGKPAYTYNYFGLERYTITSPTKLTKENAEIKLDFVYDGNGTGNGD</sequence>
<dbReference type="Proteomes" id="UP000537890">
    <property type="component" value="Unassembled WGS sequence"/>
</dbReference>
<accession>A0A7Z0MPD0</accession>
<dbReference type="AlphaFoldDB" id="A0A7Z0MPD0"/>
<reference evidence="1 2" key="1">
    <citation type="submission" date="2020-05" db="EMBL/GenBank/DDBJ databases">
        <title>Horizontal transmission and recombination maintain forever young bacterial symbiont genomes.</title>
        <authorList>
            <person name="Russell S.L."/>
            <person name="Pepper-Tunick E."/>
            <person name="Svedberg J."/>
            <person name="Byrne A."/>
            <person name="Ruelas Castillo J."/>
            <person name="Vollmers C."/>
            <person name="Beinart R.A."/>
            <person name="Corbett-Detig R."/>
        </authorList>
    </citation>
    <scope>NUCLEOTIDE SEQUENCE [LARGE SCALE GENOMIC DNA]</scope>
    <source>
        <strain evidence="1">4727-3</strain>
    </source>
</reference>
<organism evidence="1 2">
    <name type="scientific">Candidatus Methanofishera endochildressiae</name>
    <dbReference type="NCBI Taxonomy" id="2738884"/>
    <lineage>
        <taxon>Bacteria</taxon>
        <taxon>Pseudomonadati</taxon>
        <taxon>Pseudomonadota</taxon>
        <taxon>Gammaproteobacteria</taxon>
        <taxon>Candidatus Methanofishera</taxon>
    </lineage>
</organism>
<dbReference type="EMBL" id="JACCHS010000134">
    <property type="protein sequence ID" value="NYT47351.1"/>
    <property type="molecule type" value="Genomic_DNA"/>
</dbReference>
<gene>
    <name evidence="1" type="ORF">H0A75_07020</name>
</gene>
<evidence type="ECO:0000313" key="2">
    <source>
        <dbReference type="Proteomes" id="UP000537890"/>
    </source>
</evidence>
<evidence type="ECO:0008006" key="3">
    <source>
        <dbReference type="Google" id="ProtNLM"/>
    </source>
</evidence>
<protein>
    <recommendedName>
        <fullName evidence="3">Arylsulfatase</fullName>
    </recommendedName>
</protein>
<comment type="caution">
    <text evidence="1">The sequence shown here is derived from an EMBL/GenBank/DDBJ whole genome shotgun (WGS) entry which is preliminary data.</text>
</comment>
<proteinExistence type="predicted"/>
<name>A0A7Z0MPD0_9GAMM</name>
<evidence type="ECO:0000313" key="1">
    <source>
        <dbReference type="EMBL" id="NYT47351.1"/>
    </source>
</evidence>